<dbReference type="SUPFAM" id="SSF103473">
    <property type="entry name" value="MFS general substrate transporter"/>
    <property type="match status" value="1"/>
</dbReference>
<dbReference type="GeneID" id="63734196"/>
<feature type="transmembrane region" description="Helical" evidence="6">
    <location>
        <begin position="398"/>
        <end position="420"/>
    </location>
</feature>
<feature type="transmembrane region" description="Helical" evidence="6">
    <location>
        <begin position="188"/>
        <end position="206"/>
    </location>
</feature>
<evidence type="ECO:0000256" key="1">
    <source>
        <dbReference type="ARBA" id="ARBA00004141"/>
    </source>
</evidence>
<feature type="transmembrane region" description="Helical" evidence="6">
    <location>
        <begin position="268"/>
        <end position="290"/>
    </location>
</feature>
<sequence>MAVTSEESPLLRPRSDTDTKDTAAPPTPKRSDLILIFGTFIGVFIASADEALVISTYSAIASQFHHLSQGSWLLLAYNFGYCISLPVYSVLGDAYGRKNVLICSYTTFAVSCLACGASATMTQLILSRVLAGSSGAGMIIVVSVILSDIIAPHEIALYRSYQNIVNVAGRSLGGPIGGFLTDTIGWRWAFYGQIPIILLCTVFVGIRLPSFLNDTLIDEAEDRADQTEHRRSPVWDLDFSGIFTFSGTILALLFFLQELGTLNEDTVLRTALLGLGFVAGCILFVTLELFWAEKPLIPIRIYSSGISAHFLLQVLLLGGRYAFLSNLVPYFIRVTNTSNLLASLSLVVVAIGVAIGGVVCGLVIKYTKRCKSMTLASIFNLTICTLLIFIQWRNGFKLWYGIYLIPFGIATGMLFPALFVGMSTYAPEGKLHVCIGTYYLCQQLGLVIGPAAGSALNQKLFAARLGMTLEGLEDKSSIIHRILNEVRFANTLPSALREVVRSSYLDSFQYLPLLATVVSAAMFPIAAILRESEM</sequence>
<evidence type="ECO:0000256" key="2">
    <source>
        <dbReference type="ARBA" id="ARBA00022692"/>
    </source>
</evidence>
<evidence type="ECO:0000256" key="3">
    <source>
        <dbReference type="ARBA" id="ARBA00022989"/>
    </source>
</evidence>
<dbReference type="InterPro" id="IPR036259">
    <property type="entry name" value="MFS_trans_sf"/>
</dbReference>
<proteinExistence type="predicted"/>
<feature type="transmembrane region" description="Helical" evidence="6">
    <location>
        <begin position="510"/>
        <end position="529"/>
    </location>
</feature>
<dbReference type="RefSeq" id="XP_040674332.1">
    <property type="nucleotide sequence ID" value="XM_040818685.1"/>
</dbReference>
<evidence type="ECO:0000256" key="4">
    <source>
        <dbReference type="ARBA" id="ARBA00023136"/>
    </source>
</evidence>
<comment type="subcellular location">
    <subcellularLocation>
        <location evidence="1">Membrane</location>
        <topology evidence="1">Multi-pass membrane protein</topology>
    </subcellularLocation>
</comment>
<dbReference type="OrthoDB" id="6770063at2759"/>
<accession>A0A1L9Q478</accession>
<dbReference type="Pfam" id="PF07690">
    <property type="entry name" value="MFS_1"/>
    <property type="match status" value="1"/>
</dbReference>
<keyword evidence="2 6" id="KW-0812">Transmembrane</keyword>
<dbReference type="GO" id="GO:0015174">
    <property type="term" value="F:basic amino acid transmembrane transporter activity"/>
    <property type="evidence" value="ECO:0007669"/>
    <property type="project" value="TreeGrafter"/>
</dbReference>
<dbReference type="GO" id="GO:0000329">
    <property type="term" value="C:fungal-type vacuole membrane"/>
    <property type="evidence" value="ECO:0007669"/>
    <property type="project" value="TreeGrafter"/>
</dbReference>
<name>A0A1L9Q478_ASPVE</name>
<feature type="transmembrane region" description="Helical" evidence="6">
    <location>
        <begin position="97"/>
        <end position="117"/>
    </location>
</feature>
<feature type="transmembrane region" description="Helical" evidence="6">
    <location>
        <begin position="129"/>
        <end position="151"/>
    </location>
</feature>
<dbReference type="STRING" id="1036611.A0A1L9Q478"/>
<gene>
    <name evidence="8" type="ORF">ASPVEDRAFT_89781</name>
</gene>
<evidence type="ECO:0000313" key="8">
    <source>
        <dbReference type="EMBL" id="OJJ08570.1"/>
    </source>
</evidence>
<feature type="transmembrane region" description="Helical" evidence="6">
    <location>
        <begin position="237"/>
        <end position="256"/>
    </location>
</feature>
<organism evidence="8 9">
    <name type="scientific">Aspergillus versicolor CBS 583.65</name>
    <dbReference type="NCBI Taxonomy" id="1036611"/>
    <lineage>
        <taxon>Eukaryota</taxon>
        <taxon>Fungi</taxon>
        <taxon>Dikarya</taxon>
        <taxon>Ascomycota</taxon>
        <taxon>Pezizomycotina</taxon>
        <taxon>Eurotiomycetes</taxon>
        <taxon>Eurotiomycetidae</taxon>
        <taxon>Eurotiales</taxon>
        <taxon>Aspergillaceae</taxon>
        <taxon>Aspergillus</taxon>
        <taxon>Aspergillus subgen. Nidulantes</taxon>
    </lineage>
</organism>
<protein>
    <recommendedName>
        <fullName evidence="7">Major facilitator superfamily (MFS) profile domain-containing protein</fullName>
    </recommendedName>
</protein>
<keyword evidence="9" id="KW-1185">Reference proteome</keyword>
<dbReference type="PANTHER" id="PTHR23501">
    <property type="entry name" value="MAJOR FACILITATOR SUPERFAMILY"/>
    <property type="match status" value="1"/>
</dbReference>
<evidence type="ECO:0000256" key="6">
    <source>
        <dbReference type="SAM" id="Phobius"/>
    </source>
</evidence>
<reference evidence="9" key="1">
    <citation type="journal article" date="2017" name="Genome Biol.">
        <title>Comparative genomics reveals high biological diversity and specific adaptations in the industrially and medically important fungal genus Aspergillus.</title>
        <authorList>
            <person name="de Vries R.P."/>
            <person name="Riley R."/>
            <person name="Wiebenga A."/>
            <person name="Aguilar-Osorio G."/>
            <person name="Amillis S."/>
            <person name="Uchima C.A."/>
            <person name="Anderluh G."/>
            <person name="Asadollahi M."/>
            <person name="Askin M."/>
            <person name="Barry K."/>
            <person name="Battaglia E."/>
            <person name="Bayram O."/>
            <person name="Benocci T."/>
            <person name="Braus-Stromeyer S.A."/>
            <person name="Caldana C."/>
            <person name="Canovas D."/>
            <person name="Cerqueira G.C."/>
            <person name="Chen F."/>
            <person name="Chen W."/>
            <person name="Choi C."/>
            <person name="Clum A."/>
            <person name="Dos Santos R.A."/>
            <person name="Damasio A.R."/>
            <person name="Diallinas G."/>
            <person name="Emri T."/>
            <person name="Fekete E."/>
            <person name="Flipphi M."/>
            <person name="Freyberg S."/>
            <person name="Gallo A."/>
            <person name="Gournas C."/>
            <person name="Habgood R."/>
            <person name="Hainaut M."/>
            <person name="Harispe M.L."/>
            <person name="Henrissat B."/>
            <person name="Hilden K.S."/>
            <person name="Hope R."/>
            <person name="Hossain A."/>
            <person name="Karabika E."/>
            <person name="Karaffa L."/>
            <person name="Karanyi Z."/>
            <person name="Krasevec N."/>
            <person name="Kuo A."/>
            <person name="Kusch H."/>
            <person name="LaButti K."/>
            <person name="Lagendijk E.L."/>
            <person name="Lapidus A."/>
            <person name="Levasseur A."/>
            <person name="Lindquist E."/>
            <person name="Lipzen A."/>
            <person name="Logrieco A.F."/>
            <person name="MacCabe A."/>
            <person name="Maekelae M.R."/>
            <person name="Malavazi I."/>
            <person name="Melin P."/>
            <person name="Meyer V."/>
            <person name="Mielnichuk N."/>
            <person name="Miskei M."/>
            <person name="Molnar A.P."/>
            <person name="Mule G."/>
            <person name="Ngan C.Y."/>
            <person name="Orejas M."/>
            <person name="Orosz E."/>
            <person name="Ouedraogo J.P."/>
            <person name="Overkamp K.M."/>
            <person name="Park H.-S."/>
            <person name="Perrone G."/>
            <person name="Piumi F."/>
            <person name="Punt P.J."/>
            <person name="Ram A.F."/>
            <person name="Ramon A."/>
            <person name="Rauscher S."/>
            <person name="Record E."/>
            <person name="Riano-Pachon D.M."/>
            <person name="Robert V."/>
            <person name="Roehrig J."/>
            <person name="Ruller R."/>
            <person name="Salamov A."/>
            <person name="Salih N.S."/>
            <person name="Samson R.A."/>
            <person name="Sandor E."/>
            <person name="Sanguinetti M."/>
            <person name="Schuetze T."/>
            <person name="Sepcic K."/>
            <person name="Shelest E."/>
            <person name="Sherlock G."/>
            <person name="Sophianopoulou V."/>
            <person name="Squina F.M."/>
            <person name="Sun H."/>
            <person name="Susca A."/>
            <person name="Todd R.B."/>
            <person name="Tsang A."/>
            <person name="Unkles S.E."/>
            <person name="van de Wiele N."/>
            <person name="van Rossen-Uffink D."/>
            <person name="Oliveira J.V."/>
            <person name="Vesth T.C."/>
            <person name="Visser J."/>
            <person name="Yu J.-H."/>
            <person name="Zhou M."/>
            <person name="Andersen M.R."/>
            <person name="Archer D.B."/>
            <person name="Baker S.E."/>
            <person name="Benoit I."/>
            <person name="Brakhage A.A."/>
            <person name="Braus G.H."/>
            <person name="Fischer R."/>
            <person name="Frisvad J.C."/>
            <person name="Goldman G.H."/>
            <person name="Houbraken J."/>
            <person name="Oakley B."/>
            <person name="Pocsi I."/>
            <person name="Scazzocchio C."/>
            <person name="Seiboth B."/>
            <person name="vanKuyk P.A."/>
            <person name="Wortman J."/>
            <person name="Dyer P.S."/>
            <person name="Grigoriev I.V."/>
        </authorList>
    </citation>
    <scope>NUCLEOTIDE SEQUENCE [LARGE SCALE GENOMIC DNA]</scope>
    <source>
        <strain evidence="9">CBS 583.65</strain>
    </source>
</reference>
<keyword evidence="3 6" id="KW-1133">Transmembrane helix</keyword>
<dbReference type="AlphaFoldDB" id="A0A1L9Q478"/>
<evidence type="ECO:0000259" key="7">
    <source>
        <dbReference type="PROSITE" id="PS50850"/>
    </source>
</evidence>
<feature type="transmembrane region" description="Helical" evidence="6">
    <location>
        <begin position="72"/>
        <end position="91"/>
    </location>
</feature>
<dbReference type="Proteomes" id="UP000184073">
    <property type="component" value="Unassembled WGS sequence"/>
</dbReference>
<dbReference type="Gene3D" id="1.20.1250.20">
    <property type="entry name" value="MFS general substrate transporter like domains"/>
    <property type="match status" value="1"/>
</dbReference>
<feature type="transmembrane region" description="Helical" evidence="6">
    <location>
        <begin position="33"/>
        <end position="60"/>
    </location>
</feature>
<evidence type="ECO:0000313" key="9">
    <source>
        <dbReference type="Proteomes" id="UP000184073"/>
    </source>
</evidence>
<feature type="transmembrane region" description="Helical" evidence="6">
    <location>
        <begin position="344"/>
        <end position="364"/>
    </location>
</feature>
<dbReference type="InterPro" id="IPR011701">
    <property type="entry name" value="MFS"/>
</dbReference>
<dbReference type="EMBL" id="KV878140">
    <property type="protein sequence ID" value="OJJ08570.1"/>
    <property type="molecule type" value="Genomic_DNA"/>
</dbReference>
<feature type="transmembrane region" description="Helical" evidence="6">
    <location>
        <begin position="373"/>
        <end position="392"/>
    </location>
</feature>
<feature type="region of interest" description="Disordered" evidence="5">
    <location>
        <begin position="1"/>
        <end position="26"/>
    </location>
</feature>
<dbReference type="PROSITE" id="PS50850">
    <property type="entry name" value="MFS"/>
    <property type="match status" value="1"/>
</dbReference>
<feature type="transmembrane region" description="Helical" evidence="6">
    <location>
        <begin position="310"/>
        <end position="332"/>
    </location>
</feature>
<evidence type="ECO:0000256" key="5">
    <source>
        <dbReference type="SAM" id="MobiDB-lite"/>
    </source>
</evidence>
<dbReference type="InterPro" id="IPR020846">
    <property type="entry name" value="MFS_dom"/>
</dbReference>
<keyword evidence="4 6" id="KW-0472">Membrane</keyword>
<dbReference type="VEuPathDB" id="FungiDB:ASPVEDRAFT_89781"/>
<dbReference type="PANTHER" id="PTHR23501:SF33">
    <property type="entry name" value="MAJOR FACILITATOR SUPERFAMILY (MFS) PROFILE DOMAIN-CONTAINING PROTEIN"/>
    <property type="match status" value="1"/>
</dbReference>
<feature type="domain" description="Major facilitator superfamily (MFS) profile" evidence="7">
    <location>
        <begin position="35"/>
        <end position="533"/>
    </location>
</feature>